<dbReference type="InterPro" id="IPR050109">
    <property type="entry name" value="HTH-type_TetR-like_transc_reg"/>
</dbReference>
<protein>
    <submittedName>
        <fullName evidence="6">TetR family transcriptional regulator</fullName>
    </submittedName>
</protein>
<keyword evidence="1" id="KW-0805">Transcription regulation</keyword>
<dbReference type="PANTHER" id="PTHR30055:SF234">
    <property type="entry name" value="HTH-TYPE TRANSCRIPTIONAL REGULATOR BETI"/>
    <property type="match status" value="1"/>
</dbReference>
<evidence type="ECO:0000256" key="4">
    <source>
        <dbReference type="PROSITE-ProRule" id="PRU00335"/>
    </source>
</evidence>
<dbReference type="SUPFAM" id="SSF48498">
    <property type="entry name" value="Tetracyclin repressor-like, C-terminal domain"/>
    <property type="match status" value="1"/>
</dbReference>
<keyword evidence="2 4" id="KW-0238">DNA-binding</keyword>
<dbReference type="InterPro" id="IPR041583">
    <property type="entry name" value="TetR_C_31"/>
</dbReference>
<dbReference type="RefSeq" id="WP_189212331.1">
    <property type="nucleotide sequence ID" value="NZ_BMRB01000003.1"/>
</dbReference>
<feature type="DNA-binding region" description="H-T-H motif" evidence="4">
    <location>
        <begin position="34"/>
        <end position="53"/>
    </location>
</feature>
<evidence type="ECO:0000313" key="7">
    <source>
        <dbReference type="Proteomes" id="UP000660680"/>
    </source>
</evidence>
<evidence type="ECO:0000259" key="5">
    <source>
        <dbReference type="PROSITE" id="PS50977"/>
    </source>
</evidence>
<dbReference type="SUPFAM" id="SSF46689">
    <property type="entry name" value="Homeodomain-like"/>
    <property type="match status" value="1"/>
</dbReference>
<feature type="domain" description="HTH tetR-type" evidence="5">
    <location>
        <begin position="11"/>
        <end position="71"/>
    </location>
</feature>
<dbReference type="InterPro" id="IPR001647">
    <property type="entry name" value="HTH_TetR"/>
</dbReference>
<accession>A0A918GKQ9</accession>
<keyword evidence="7" id="KW-1185">Reference proteome</keyword>
<evidence type="ECO:0000256" key="2">
    <source>
        <dbReference type="ARBA" id="ARBA00023125"/>
    </source>
</evidence>
<dbReference type="PANTHER" id="PTHR30055">
    <property type="entry name" value="HTH-TYPE TRANSCRIPTIONAL REGULATOR RUTR"/>
    <property type="match status" value="1"/>
</dbReference>
<reference evidence="6" key="1">
    <citation type="journal article" date="2014" name="Int. J. Syst. Evol. Microbiol.">
        <title>Complete genome sequence of Corynebacterium casei LMG S-19264T (=DSM 44701T), isolated from a smear-ripened cheese.</title>
        <authorList>
            <consortium name="US DOE Joint Genome Institute (JGI-PGF)"/>
            <person name="Walter F."/>
            <person name="Albersmeier A."/>
            <person name="Kalinowski J."/>
            <person name="Ruckert C."/>
        </authorList>
    </citation>
    <scope>NUCLEOTIDE SEQUENCE</scope>
    <source>
        <strain evidence="6">JCM 3276</strain>
    </source>
</reference>
<evidence type="ECO:0000256" key="1">
    <source>
        <dbReference type="ARBA" id="ARBA00023015"/>
    </source>
</evidence>
<gene>
    <name evidence="6" type="ORF">GCM10010171_43240</name>
</gene>
<dbReference type="AlphaFoldDB" id="A0A918GKQ9"/>
<dbReference type="GO" id="GO:0003700">
    <property type="term" value="F:DNA-binding transcription factor activity"/>
    <property type="evidence" value="ECO:0007669"/>
    <property type="project" value="TreeGrafter"/>
</dbReference>
<dbReference type="EMBL" id="BMRB01000003">
    <property type="protein sequence ID" value="GGS43468.1"/>
    <property type="molecule type" value="Genomic_DNA"/>
</dbReference>
<dbReference type="Proteomes" id="UP000660680">
    <property type="component" value="Unassembled WGS sequence"/>
</dbReference>
<sequence length="199" mass="21460">MARLTRAQSQARTRERLVATARQMFLHDGYHATSLDKVADTAGFSKGAVYSNFRNKDELCLAVLDDIHAGHIEEIAALVVGKTPDEAVTALAEWAERMVGDEGWTMLEVEFAVHAHRDPGLRAELAARDKAVRGAIEALARDWAERTGPAGLPPADLATALLSLGIGLGIQRVIDPGIPVRVLTDTLRALLAAPDRQPT</sequence>
<dbReference type="Pfam" id="PF17940">
    <property type="entry name" value="TetR_C_31"/>
    <property type="match status" value="1"/>
</dbReference>
<dbReference type="Pfam" id="PF00440">
    <property type="entry name" value="TetR_N"/>
    <property type="match status" value="1"/>
</dbReference>
<dbReference type="GO" id="GO:0000976">
    <property type="term" value="F:transcription cis-regulatory region binding"/>
    <property type="evidence" value="ECO:0007669"/>
    <property type="project" value="TreeGrafter"/>
</dbReference>
<name>A0A918GKQ9_9PSEU</name>
<keyword evidence="3" id="KW-0804">Transcription</keyword>
<evidence type="ECO:0000313" key="6">
    <source>
        <dbReference type="EMBL" id="GGS43468.1"/>
    </source>
</evidence>
<dbReference type="InterPro" id="IPR009057">
    <property type="entry name" value="Homeodomain-like_sf"/>
</dbReference>
<dbReference type="InterPro" id="IPR036271">
    <property type="entry name" value="Tet_transcr_reg_TetR-rel_C_sf"/>
</dbReference>
<evidence type="ECO:0000256" key="3">
    <source>
        <dbReference type="ARBA" id="ARBA00023163"/>
    </source>
</evidence>
<dbReference type="Gene3D" id="1.10.357.10">
    <property type="entry name" value="Tetracycline Repressor, domain 2"/>
    <property type="match status" value="1"/>
</dbReference>
<dbReference type="PRINTS" id="PR00455">
    <property type="entry name" value="HTHTETR"/>
</dbReference>
<dbReference type="PROSITE" id="PS50977">
    <property type="entry name" value="HTH_TETR_2"/>
    <property type="match status" value="1"/>
</dbReference>
<comment type="caution">
    <text evidence="6">The sequence shown here is derived from an EMBL/GenBank/DDBJ whole genome shotgun (WGS) entry which is preliminary data.</text>
</comment>
<reference evidence="6" key="2">
    <citation type="submission" date="2020-09" db="EMBL/GenBank/DDBJ databases">
        <authorList>
            <person name="Sun Q."/>
            <person name="Ohkuma M."/>
        </authorList>
    </citation>
    <scope>NUCLEOTIDE SEQUENCE</scope>
    <source>
        <strain evidence="6">JCM 3276</strain>
    </source>
</reference>
<organism evidence="6 7">
    <name type="scientific">Actinokineospora fastidiosa</name>
    <dbReference type="NCBI Taxonomy" id="1816"/>
    <lineage>
        <taxon>Bacteria</taxon>
        <taxon>Bacillati</taxon>
        <taxon>Actinomycetota</taxon>
        <taxon>Actinomycetes</taxon>
        <taxon>Pseudonocardiales</taxon>
        <taxon>Pseudonocardiaceae</taxon>
        <taxon>Actinokineospora</taxon>
    </lineage>
</organism>
<proteinExistence type="predicted"/>